<evidence type="ECO:0000259" key="4">
    <source>
        <dbReference type="PROSITE" id="PS50991"/>
    </source>
</evidence>
<dbReference type="AlphaFoldDB" id="A0A511RH81"/>
<dbReference type="RefSeq" id="WP_147145348.1">
    <property type="nucleotide sequence ID" value="NZ_BJXN01000002.1"/>
</dbReference>
<name>A0A511RH81_9DEIN</name>
<dbReference type="OrthoDB" id="9784013at2"/>
<protein>
    <submittedName>
        <fullName evidence="5">Hydroxymethylglutaryl-CoA lyase</fullName>
    </submittedName>
</protein>
<dbReference type="CDD" id="cd07938">
    <property type="entry name" value="DRE_TIM_HMGL"/>
    <property type="match status" value="1"/>
</dbReference>
<dbReference type="GO" id="GO:0004419">
    <property type="term" value="F:hydroxymethylglutaryl-CoA lyase activity"/>
    <property type="evidence" value="ECO:0007669"/>
    <property type="project" value="TreeGrafter"/>
</dbReference>
<sequence length="290" mass="31371">MAEPVTYVECPRDAWQGFGRTIPTAEKAAFLRRLLDAGFDHLDLASFVSPKWVPQMADSEEVLRLLPPPAGRDYLAIVANERGMERALAAENLTSVGYPFSISETFQQKNTRRSIEDSWPLVERMLELARGGGLELVVYVSMGFGNPYGDPWSAEMVVDFVGRLRALGVRRIAIADTYGVAGPERIHEVLAAVAAAHGAAGLGAHLHSRPDPDEVRAKVDAVLEAGVRWLEGALGGIGGCPFAGDELVGNLPTEAVLLYLAERGFTTGVDTGALDRLSREANRLRTRYAG</sequence>
<gene>
    <name evidence="5" type="ORF">ODE01S_04320</name>
</gene>
<keyword evidence="3 5" id="KW-0456">Lyase</keyword>
<dbReference type="PROSITE" id="PS50991">
    <property type="entry name" value="PYR_CT"/>
    <property type="match status" value="1"/>
</dbReference>
<dbReference type="GO" id="GO:0006552">
    <property type="term" value="P:L-leucine catabolic process"/>
    <property type="evidence" value="ECO:0007669"/>
    <property type="project" value="TreeGrafter"/>
</dbReference>
<dbReference type="GO" id="GO:0046951">
    <property type="term" value="P:ketone body biosynthetic process"/>
    <property type="evidence" value="ECO:0007669"/>
    <property type="project" value="TreeGrafter"/>
</dbReference>
<dbReference type="InterPro" id="IPR000891">
    <property type="entry name" value="PYR_CT"/>
</dbReference>
<dbReference type="GO" id="GO:0046872">
    <property type="term" value="F:metal ion binding"/>
    <property type="evidence" value="ECO:0007669"/>
    <property type="project" value="UniProtKB-KW"/>
</dbReference>
<evidence type="ECO:0000313" key="5">
    <source>
        <dbReference type="EMBL" id="GEM88998.1"/>
    </source>
</evidence>
<evidence type="ECO:0000313" key="6">
    <source>
        <dbReference type="Proteomes" id="UP000321827"/>
    </source>
</evidence>
<keyword evidence="2" id="KW-0479">Metal-binding</keyword>
<proteinExistence type="inferred from homology"/>
<dbReference type="PANTHER" id="PTHR42738:SF7">
    <property type="entry name" value="HYDROXYMETHYLGLUTARYL-COA LYASE"/>
    <property type="match status" value="1"/>
</dbReference>
<dbReference type="SUPFAM" id="SSF51569">
    <property type="entry name" value="Aldolase"/>
    <property type="match status" value="1"/>
</dbReference>
<evidence type="ECO:0000256" key="3">
    <source>
        <dbReference type="ARBA" id="ARBA00023239"/>
    </source>
</evidence>
<comment type="caution">
    <text evidence="5">The sequence shown here is derived from an EMBL/GenBank/DDBJ whole genome shotgun (WGS) entry which is preliminary data.</text>
</comment>
<organism evidence="5 6">
    <name type="scientific">Oceanithermus desulfurans NBRC 100063</name>
    <dbReference type="NCBI Taxonomy" id="1227550"/>
    <lineage>
        <taxon>Bacteria</taxon>
        <taxon>Thermotogati</taxon>
        <taxon>Deinococcota</taxon>
        <taxon>Deinococci</taxon>
        <taxon>Thermales</taxon>
        <taxon>Thermaceae</taxon>
        <taxon>Oceanithermus</taxon>
    </lineage>
</organism>
<evidence type="ECO:0000256" key="2">
    <source>
        <dbReference type="ARBA" id="ARBA00022723"/>
    </source>
</evidence>
<evidence type="ECO:0000256" key="1">
    <source>
        <dbReference type="ARBA" id="ARBA00009405"/>
    </source>
</evidence>
<dbReference type="InterPro" id="IPR013785">
    <property type="entry name" value="Aldolase_TIM"/>
</dbReference>
<accession>A0A511RH81</accession>
<dbReference type="Proteomes" id="UP000321827">
    <property type="component" value="Unassembled WGS sequence"/>
</dbReference>
<dbReference type="EMBL" id="BJXN01000002">
    <property type="protein sequence ID" value="GEM88998.1"/>
    <property type="molecule type" value="Genomic_DNA"/>
</dbReference>
<dbReference type="InterPro" id="IPR043594">
    <property type="entry name" value="HMGL"/>
</dbReference>
<reference evidence="5 6" key="1">
    <citation type="submission" date="2019-07" db="EMBL/GenBank/DDBJ databases">
        <title>Whole genome shotgun sequence of Oceanithermus desulfurans NBRC 100063.</title>
        <authorList>
            <person name="Hosoyama A."/>
            <person name="Uohara A."/>
            <person name="Ohji S."/>
            <person name="Ichikawa N."/>
        </authorList>
    </citation>
    <scope>NUCLEOTIDE SEQUENCE [LARGE SCALE GENOMIC DNA]</scope>
    <source>
        <strain evidence="5 6">NBRC 100063</strain>
    </source>
</reference>
<feature type="domain" description="Pyruvate carboxyltransferase" evidence="4">
    <location>
        <begin position="4"/>
        <end position="275"/>
    </location>
</feature>
<dbReference type="Gene3D" id="3.20.20.70">
    <property type="entry name" value="Aldolase class I"/>
    <property type="match status" value="1"/>
</dbReference>
<comment type="similarity">
    <text evidence="1">Belongs to the HMG-CoA lyase family.</text>
</comment>
<dbReference type="PANTHER" id="PTHR42738">
    <property type="entry name" value="HYDROXYMETHYLGLUTARYL-COA LYASE"/>
    <property type="match status" value="1"/>
</dbReference>
<dbReference type="Pfam" id="PF00682">
    <property type="entry name" value="HMGL-like"/>
    <property type="match status" value="1"/>
</dbReference>